<dbReference type="OrthoDB" id="27226at2759"/>
<evidence type="ECO:0000313" key="10">
    <source>
        <dbReference type="EnsemblProtists" id="EKX39967"/>
    </source>
</evidence>
<comment type="similarity">
    <text evidence="2">Belongs to the endoribonuclease YbeY family.</text>
</comment>
<feature type="region of interest" description="Disordered" evidence="8">
    <location>
        <begin position="127"/>
        <end position="154"/>
    </location>
</feature>
<dbReference type="Gene3D" id="3.40.390.30">
    <property type="entry name" value="Metalloproteases ('zincins'), catalytic domain"/>
    <property type="match status" value="1"/>
</dbReference>
<dbReference type="HOGENOM" id="CLU_1707641_0_0_1"/>
<keyword evidence="11" id="KW-1185">Reference proteome</keyword>
<keyword evidence="4" id="KW-0479">Metal-binding</keyword>
<reference evidence="9 11" key="1">
    <citation type="journal article" date="2012" name="Nature">
        <title>Algal genomes reveal evolutionary mosaicism and the fate of nucleomorphs.</title>
        <authorList>
            <consortium name="DOE Joint Genome Institute"/>
            <person name="Curtis B.A."/>
            <person name="Tanifuji G."/>
            <person name="Burki F."/>
            <person name="Gruber A."/>
            <person name="Irimia M."/>
            <person name="Maruyama S."/>
            <person name="Arias M.C."/>
            <person name="Ball S.G."/>
            <person name="Gile G.H."/>
            <person name="Hirakawa Y."/>
            <person name="Hopkins J.F."/>
            <person name="Kuo A."/>
            <person name="Rensing S.A."/>
            <person name="Schmutz J."/>
            <person name="Symeonidi A."/>
            <person name="Elias M."/>
            <person name="Eveleigh R.J."/>
            <person name="Herman E.K."/>
            <person name="Klute M.J."/>
            <person name="Nakayama T."/>
            <person name="Obornik M."/>
            <person name="Reyes-Prieto A."/>
            <person name="Armbrust E.V."/>
            <person name="Aves S.J."/>
            <person name="Beiko R.G."/>
            <person name="Coutinho P."/>
            <person name="Dacks J.B."/>
            <person name="Durnford D.G."/>
            <person name="Fast N.M."/>
            <person name="Green B.R."/>
            <person name="Grisdale C.J."/>
            <person name="Hempel F."/>
            <person name="Henrissat B."/>
            <person name="Hoppner M.P."/>
            <person name="Ishida K."/>
            <person name="Kim E."/>
            <person name="Koreny L."/>
            <person name="Kroth P.G."/>
            <person name="Liu Y."/>
            <person name="Malik S.B."/>
            <person name="Maier U.G."/>
            <person name="McRose D."/>
            <person name="Mock T."/>
            <person name="Neilson J.A."/>
            <person name="Onodera N.T."/>
            <person name="Poole A.M."/>
            <person name="Pritham E.J."/>
            <person name="Richards T.A."/>
            <person name="Rocap G."/>
            <person name="Roy S.W."/>
            <person name="Sarai C."/>
            <person name="Schaack S."/>
            <person name="Shirato S."/>
            <person name="Slamovits C.H."/>
            <person name="Spencer D.F."/>
            <person name="Suzuki S."/>
            <person name="Worden A.Z."/>
            <person name="Zauner S."/>
            <person name="Barry K."/>
            <person name="Bell C."/>
            <person name="Bharti A.K."/>
            <person name="Crow J.A."/>
            <person name="Grimwood J."/>
            <person name="Kramer R."/>
            <person name="Lindquist E."/>
            <person name="Lucas S."/>
            <person name="Salamov A."/>
            <person name="McFadden G.I."/>
            <person name="Lane C.E."/>
            <person name="Keeling P.J."/>
            <person name="Gray M.W."/>
            <person name="Grigoriev I.V."/>
            <person name="Archibald J.M."/>
        </authorList>
    </citation>
    <scope>NUCLEOTIDE SEQUENCE</scope>
    <source>
        <strain evidence="9 11">CCMP2712</strain>
    </source>
</reference>
<keyword evidence="3" id="KW-0540">Nuclease</keyword>
<keyword evidence="6" id="KW-0378">Hydrolase</keyword>
<reference evidence="10" key="3">
    <citation type="submission" date="2015-06" db="UniProtKB">
        <authorList>
            <consortium name="EnsemblProtists"/>
        </authorList>
    </citation>
    <scope>IDENTIFICATION</scope>
</reference>
<dbReference type="GeneID" id="17296730"/>
<dbReference type="GO" id="GO:0004519">
    <property type="term" value="F:endonuclease activity"/>
    <property type="evidence" value="ECO:0007669"/>
    <property type="project" value="UniProtKB-KW"/>
</dbReference>
<dbReference type="RefSeq" id="XP_005826947.1">
    <property type="nucleotide sequence ID" value="XM_005826890.1"/>
</dbReference>
<dbReference type="SUPFAM" id="SSF55486">
    <property type="entry name" value="Metalloproteases ('zincins'), catalytic domain"/>
    <property type="match status" value="1"/>
</dbReference>
<gene>
    <name evidence="9" type="ORF">GUITHDRAFT_113959</name>
</gene>
<dbReference type="Pfam" id="PF02130">
    <property type="entry name" value="YbeY"/>
    <property type="match status" value="1"/>
</dbReference>
<sequence>MAVRVMTTMRSLSKVGVDLDVLKRQTEALKNIPKEERVLGEIVIAIPYVRTSSISRWCVKNKVPIATRLPELMAHGICHCLHYDHENEFDYRIMKARELLLLRKVRTESWEAAVYMGGSVRHVSQMQSSLQVDSSQPAEETLKPHPLTQVQPEE</sequence>
<dbReference type="EMBL" id="JH993035">
    <property type="protein sequence ID" value="EKX39967.1"/>
    <property type="molecule type" value="Genomic_DNA"/>
</dbReference>
<evidence type="ECO:0000256" key="6">
    <source>
        <dbReference type="ARBA" id="ARBA00022801"/>
    </source>
</evidence>
<name>L1IV42_GUITC</name>
<proteinExistence type="inferred from homology"/>
<evidence type="ECO:0000313" key="9">
    <source>
        <dbReference type="EMBL" id="EKX39967.1"/>
    </source>
</evidence>
<comment type="cofactor">
    <cofactor evidence="1">
        <name>Zn(2+)</name>
        <dbReference type="ChEBI" id="CHEBI:29105"/>
    </cofactor>
</comment>
<evidence type="ECO:0000256" key="8">
    <source>
        <dbReference type="SAM" id="MobiDB-lite"/>
    </source>
</evidence>
<feature type="compositionally biased region" description="Polar residues" evidence="8">
    <location>
        <begin position="127"/>
        <end position="138"/>
    </location>
</feature>
<organism evidence="9">
    <name type="scientific">Guillardia theta (strain CCMP2712)</name>
    <name type="common">Cryptophyte</name>
    <dbReference type="NCBI Taxonomy" id="905079"/>
    <lineage>
        <taxon>Eukaryota</taxon>
        <taxon>Cryptophyceae</taxon>
        <taxon>Pyrenomonadales</taxon>
        <taxon>Geminigeraceae</taxon>
        <taxon>Guillardia</taxon>
    </lineage>
</organism>
<dbReference type="InterPro" id="IPR002036">
    <property type="entry name" value="YbeY"/>
</dbReference>
<evidence type="ECO:0000256" key="5">
    <source>
        <dbReference type="ARBA" id="ARBA00022759"/>
    </source>
</evidence>
<reference evidence="11" key="2">
    <citation type="submission" date="2012-11" db="EMBL/GenBank/DDBJ databases">
        <authorList>
            <person name="Kuo A."/>
            <person name="Curtis B.A."/>
            <person name="Tanifuji G."/>
            <person name="Burki F."/>
            <person name="Gruber A."/>
            <person name="Irimia M."/>
            <person name="Maruyama S."/>
            <person name="Arias M.C."/>
            <person name="Ball S.G."/>
            <person name="Gile G.H."/>
            <person name="Hirakawa Y."/>
            <person name="Hopkins J.F."/>
            <person name="Rensing S.A."/>
            <person name="Schmutz J."/>
            <person name="Symeonidi A."/>
            <person name="Elias M."/>
            <person name="Eveleigh R.J."/>
            <person name="Herman E.K."/>
            <person name="Klute M.J."/>
            <person name="Nakayama T."/>
            <person name="Obornik M."/>
            <person name="Reyes-Prieto A."/>
            <person name="Armbrust E.V."/>
            <person name="Aves S.J."/>
            <person name="Beiko R.G."/>
            <person name="Coutinho P."/>
            <person name="Dacks J.B."/>
            <person name="Durnford D.G."/>
            <person name="Fast N.M."/>
            <person name="Green B.R."/>
            <person name="Grisdale C."/>
            <person name="Hempe F."/>
            <person name="Henrissat B."/>
            <person name="Hoppner M.P."/>
            <person name="Ishida K.-I."/>
            <person name="Kim E."/>
            <person name="Koreny L."/>
            <person name="Kroth P.G."/>
            <person name="Liu Y."/>
            <person name="Malik S.-B."/>
            <person name="Maier U.G."/>
            <person name="McRose D."/>
            <person name="Mock T."/>
            <person name="Neilson J.A."/>
            <person name="Onodera N.T."/>
            <person name="Poole A.M."/>
            <person name="Pritham E.J."/>
            <person name="Richards T.A."/>
            <person name="Rocap G."/>
            <person name="Roy S.W."/>
            <person name="Sarai C."/>
            <person name="Schaack S."/>
            <person name="Shirato S."/>
            <person name="Slamovits C.H."/>
            <person name="Spencer D.F."/>
            <person name="Suzuki S."/>
            <person name="Worden A.Z."/>
            <person name="Zauner S."/>
            <person name="Barry K."/>
            <person name="Bell C."/>
            <person name="Bharti A.K."/>
            <person name="Crow J.A."/>
            <person name="Grimwood J."/>
            <person name="Kramer R."/>
            <person name="Lindquist E."/>
            <person name="Lucas S."/>
            <person name="Salamov A."/>
            <person name="McFadden G.I."/>
            <person name="Lane C.E."/>
            <person name="Keeling P.J."/>
            <person name="Gray M.W."/>
            <person name="Grigoriev I.V."/>
            <person name="Archibald J.M."/>
        </authorList>
    </citation>
    <scope>NUCLEOTIDE SEQUENCE</scope>
    <source>
        <strain evidence="11">CCMP2712</strain>
    </source>
</reference>
<keyword evidence="5" id="KW-0255">Endonuclease</keyword>
<evidence type="ECO:0000256" key="2">
    <source>
        <dbReference type="ARBA" id="ARBA00010875"/>
    </source>
</evidence>
<evidence type="ECO:0000313" key="11">
    <source>
        <dbReference type="Proteomes" id="UP000011087"/>
    </source>
</evidence>
<evidence type="ECO:0000256" key="3">
    <source>
        <dbReference type="ARBA" id="ARBA00022722"/>
    </source>
</evidence>
<dbReference type="PaxDb" id="55529-EKX39967"/>
<dbReference type="AlphaFoldDB" id="L1IV42"/>
<dbReference type="EnsemblProtists" id="EKX39967">
    <property type="protein sequence ID" value="EKX39967"/>
    <property type="gene ID" value="GUITHDRAFT_113959"/>
</dbReference>
<dbReference type="GO" id="GO:0006364">
    <property type="term" value="P:rRNA processing"/>
    <property type="evidence" value="ECO:0007669"/>
    <property type="project" value="InterPro"/>
</dbReference>
<dbReference type="InterPro" id="IPR023091">
    <property type="entry name" value="MetalPrtase_cat_dom_sf_prd"/>
</dbReference>
<dbReference type="GO" id="GO:0004222">
    <property type="term" value="F:metalloendopeptidase activity"/>
    <property type="evidence" value="ECO:0007669"/>
    <property type="project" value="InterPro"/>
</dbReference>
<dbReference type="KEGG" id="gtt:GUITHDRAFT_113959"/>
<dbReference type="GO" id="GO:0046872">
    <property type="term" value="F:metal ion binding"/>
    <property type="evidence" value="ECO:0007669"/>
    <property type="project" value="UniProtKB-KW"/>
</dbReference>
<dbReference type="Proteomes" id="UP000011087">
    <property type="component" value="Unassembled WGS sequence"/>
</dbReference>
<evidence type="ECO:0000256" key="1">
    <source>
        <dbReference type="ARBA" id="ARBA00001947"/>
    </source>
</evidence>
<accession>L1IV42</accession>
<evidence type="ECO:0000256" key="4">
    <source>
        <dbReference type="ARBA" id="ARBA00022723"/>
    </source>
</evidence>
<evidence type="ECO:0000256" key="7">
    <source>
        <dbReference type="ARBA" id="ARBA00022833"/>
    </source>
</evidence>
<protein>
    <submittedName>
        <fullName evidence="9 10">Uncharacterized protein</fullName>
    </submittedName>
</protein>
<keyword evidence="7" id="KW-0862">Zinc</keyword>